<proteinExistence type="predicted"/>
<gene>
    <name evidence="2" type="ORF">PYX00_001626</name>
</gene>
<dbReference type="EMBL" id="JARGDH010000001">
    <property type="protein sequence ID" value="KAL0280286.1"/>
    <property type="molecule type" value="Genomic_DNA"/>
</dbReference>
<feature type="coiled-coil region" evidence="1">
    <location>
        <begin position="10"/>
        <end position="44"/>
    </location>
</feature>
<dbReference type="AlphaFoldDB" id="A0AAW2IER1"/>
<accession>A0AAW2IER1</accession>
<name>A0AAW2IER1_9NEOP</name>
<evidence type="ECO:0000256" key="1">
    <source>
        <dbReference type="SAM" id="Coils"/>
    </source>
</evidence>
<evidence type="ECO:0000313" key="2">
    <source>
        <dbReference type="EMBL" id="KAL0280286.1"/>
    </source>
</evidence>
<protein>
    <submittedName>
        <fullName evidence="2">Uncharacterized protein</fullName>
    </submittedName>
</protein>
<organism evidence="2">
    <name type="scientific">Menopon gallinae</name>
    <name type="common">poultry shaft louse</name>
    <dbReference type="NCBI Taxonomy" id="328185"/>
    <lineage>
        <taxon>Eukaryota</taxon>
        <taxon>Metazoa</taxon>
        <taxon>Ecdysozoa</taxon>
        <taxon>Arthropoda</taxon>
        <taxon>Hexapoda</taxon>
        <taxon>Insecta</taxon>
        <taxon>Pterygota</taxon>
        <taxon>Neoptera</taxon>
        <taxon>Paraneoptera</taxon>
        <taxon>Psocodea</taxon>
        <taxon>Troctomorpha</taxon>
        <taxon>Phthiraptera</taxon>
        <taxon>Amblycera</taxon>
        <taxon>Menoponidae</taxon>
        <taxon>Menopon</taxon>
    </lineage>
</organism>
<reference evidence="2" key="1">
    <citation type="journal article" date="2024" name="Gigascience">
        <title>Chromosome-level genome of the poultry shaft louse Menopon gallinae provides insight into the host-switching and adaptive evolution of parasitic lice.</title>
        <authorList>
            <person name="Xu Y."/>
            <person name="Ma L."/>
            <person name="Liu S."/>
            <person name="Liang Y."/>
            <person name="Liu Q."/>
            <person name="He Z."/>
            <person name="Tian L."/>
            <person name="Duan Y."/>
            <person name="Cai W."/>
            <person name="Li H."/>
            <person name="Song F."/>
        </authorList>
    </citation>
    <scope>NUCLEOTIDE SEQUENCE</scope>
    <source>
        <strain evidence="2">Cailab_2023a</strain>
    </source>
</reference>
<sequence>MSSKGYSDLHERLRLSDNTWEEEIKRLKRDIKKTENRIIMTEKRRKLLDKSPCDLDLNLSGENFCASIIL</sequence>
<comment type="caution">
    <text evidence="2">The sequence shown here is derived from an EMBL/GenBank/DDBJ whole genome shotgun (WGS) entry which is preliminary data.</text>
</comment>
<keyword evidence="1" id="KW-0175">Coiled coil</keyword>